<evidence type="ECO:0000259" key="6">
    <source>
        <dbReference type="Pfam" id="PF01782"/>
    </source>
</evidence>
<comment type="similarity">
    <text evidence="5">Belongs to the RimM family.</text>
</comment>
<comment type="domain">
    <text evidence="5">The PRC barrel domain binds ribosomal protein uS19.</text>
</comment>
<accession>A0ABV2CRE5</accession>
<dbReference type="Pfam" id="PF24986">
    <property type="entry name" value="PRC_RimM"/>
    <property type="match status" value="1"/>
</dbReference>
<organism evidence="8 9">
    <name type="scientific">Uliginosibacterium paludis</name>
    <dbReference type="NCBI Taxonomy" id="1615952"/>
    <lineage>
        <taxon>Bacteria</taxon>
        <taxon>Pseudomonadati</taxon>
        <taxon>Pseudomonadota</taxon>
        <taxon>Betaproteobacteria</taxon>
        <taxon>Rhodocyclales</taxon>
        <taxon>Zoogloeaceae</taxon>
        <taxon>Uliginosibacterium</taxon>
    </lineage>
</organism>
<protein>
    <recommendedName>
        <fullName evidence="5">Ribosome maturation factor RimM</fullName>
    </recommendedName>
</protein>
<dbReference type="SUPFAM" id="SSF50447">
    <property type="entry name" value="Translation proteins"/>
    <property type="match status" value="1"/>
</dbReference>
<reference evidence="8 9" key="1">
    <citation type="submission" date="2024-07" db="EMBL/GenBank/DDBJ databases">
        <title>Uliginosibacterium paludis KCTC:42655.</title>
        <authorList>
            <person name="Kim M.K."/>
        </authorList>
    </citation>
    <scope>NUCLEOTIDE SEQUENCE [LARGE SCALE GENOMIC DNA]</scope>
    <source>
        <strain evidence="8 9">KCTC 42655</strain>
    </source>
</reference>
<dbReference type="NCBIfam" id="TIGR02273">
    <property type="entry name" value="16S_RimM"/>
    <property type="match status" value="1"/>
</dbReference>
<evidence type="ECO:0000256" key="3">
    <source>
        <dbReference type="ARBA" id="ARBA00022552"/>
    </source>
</evidence>
<dbReference type="InterPro" id="IPR011033">
    <property type="entry name" value="PRC_barrel-like_sf"/>
</dbReference>
<evidence type="ECO:0000256" key="4">
    <source>
        <dbReference type="ARBA" id="ARBA00023186"/>
    </source>
</evidence>
<dbReference type="Gene3D" id="2.30.30.240">
    <property type="entry name" value="PRC-barrel domain"/>
    <property type="match status" value="1"/>
</dbReference>
<feature type="domain" description="Ribosome maturation factor RimM PRC barrel" evidence="7">
    <location>
        <begin position="102"/>
        <end position="169"/>
    </location>
</feature>
<dbReference type="EMBL" id="JBEWLZ010000005">
    <property type="protein sequence ID" value="MET1490494.1"/>
    <property type="molecule type" value="Genomic_DNA"/>
</dbReference>
<dbReference type="Pfam" id="PF01782">
    <property type="entry name" value="RimM"/>
    <property type="match status" value="1"/>
</dbReference>
<evidence type="ECO:0000256" key="5">
    <source>
        <dbReference type="HAMAP-Rule" id="MF_00014"/>
    </source>
</evidence>
<comment type="caution">
    <text evidence="8">The sequence shown here is derived from an EMBL/GenBank/DDBJ whole genome shotgun (WGS) entry which is preliminary data.</text>
</comment>
<feature type="domain" description="RimM N-terminal" evidence="6">
    <location>
        <begin position="4"/>
        <end position="90"/>
    </location>
</feature>
<dbReference type="Proteomes" id="UP001548590">
    <property type="component" value="Unassembled WGS sequence"/>
</dbReference>
<sequence>MILMGRIVAPFGIHGWLKVQPLGDDPLSWRRMPQWWIGRNPESQSSEDWRAVSPNGLRPHGKGVVLALSEISDRTAAEAVDGWYLAAPREALPKTAKDEYYWTDLVGLAVVGRGGVALGRVDALIETGAHAVLQIQDGETERLIPFVAAYVEEVDLSLGVIRVDWEQDW</sequence>
<keyword evidence="9" id="KW-1185">Reference proteome</keyword>
<evidence type="ECO:0000256" key="1">
    <source>
        <dbReference type="ARBA" id="ARBA00022490"/>
    </source>
</evidence>
<evidence type="ECO:0000256" key="2">
    <source>
        <dbReference type="ARBA" id="ARBA00022517"/>
    </source>
</evidence>
<dbReference type="RefSeq" id="WP_345929170.1">
    <property type="nucleotide sequence ID" value="NZ_JBDIVF010000008.1"/>
</dbReference>
<dbReference type="Gene3D" id="2.40.30.60">
    <property type="entry name" value="RimM"/>
    <property type="match status" value="1"/>
</dbReference>
<keyword evidence="2 5" id="KW-0690">Ribosome biogenesis</keyword>
<dbReference type="SUPFAM" id="SSF50346">
    <property type="entry name" value="PRC-barrel domain"/>
    <property type="match status" value="1"/>
</dbReference>
<comment type="subcellular location">
    <subcellularLocation>
        <location evidence="5">Cytoplasm</location>
    </subcellularLocation>
</comment>
<evidence type="ECO:0000313" key="8">
    <source>
        <dbReference type="EMBL" id="MET1490494.1"/>
    </source>
</evidence>
<dbReference type="InterPro" id="IPR002676">
    <property type="entry name" value="RimM_N"/>
</dbReference>
<dbReference type="InterPro" id="IPR036976">
    <property type="entry name" value="RimM_N_sf"/>
</dbReference>
<dbReference type="InterPro" id="IPR009000">
    <property type="entry name" value="Transl_B-barrel_sf"/>
</dbReference>
<dbReference type="PANTHER" id="PTHR33692">
    <property type="entry name" value="RIBOSOME MATURATION FACTOR RIMM"/>
    <property type="match status" value="1"/>
</dbReference>
<gene>
    <name evidence="5 8" type="primary">rimM</name>
    <name evidence="8" type="ORF">ABVT11_11725</name>
</gene>
<dbReference type="HAMAP" id="MF_00014">
    <property type="entry name" value="Ribosome_mat_RimM"/>
    <property type="match status" value="1"/>
</dbReference>
<dbReference type="PANTHER" id="PTHR33692:SF1">
    <property type="entry name" value="RIBOSOME MATURATION FACTOR RIMM"/>
    <property type="match status" value="1"/>
</dbReference>
<keyword evidence="1 5" id="KW-0963">Cytoplasm</keyword>
<comment type="function">
    <text evidence="5">An accessory protein needed during the final step in the assembly of 30S ribosomal subunit, possibly for assembly of the head region. Essential for efficient processing of 16S rRNA. May be needed both before and after RbfA during the maturation of 16S rRNA. It has affinity for free ribosomal 30S subunits but not for 70S ribosomes.</text>
</comment>
<evidence type="ECO:0000259" key="7">
    <source>
        <dbReference type="Pfam" id="PF24986"/>
    </source>
</evidence>
<dbReference type="InterPro" id="IPR011961">
    <property type="entry name" value="RimM"/>
</dbReference>
<keyword evidence="3 5" id="KW-0698">rRNA processing</keyword>
<proteinExistence type="inferred from homology"/>
<comment type="subunit">
    <text evidence="5">Binds ribosomal protein uS19.</text>
</comment>
<dbReference type="InterPro" id="IPR056792">
    <property type="entry name" value="PRC_RimM"/>
</dbReference>
<name>A0ABV2CRE5_9RHOO</name>
<keyword evidence="4 5" id="KW-0143">Chaperone</keyword>
<evidence type="ECO:0000313" key="9">
    <source>
        <dbReference type="Proteomes" id="UP001548590"/>
    </source>
</evidence>